<gene>
    <name evidence="2" type="ORF">TA5114_02138</name>
</gene>
<dbReference type="RefSeq" id="WP_058315229.1">
    <property type="nucleotide sequence ID" value="NZ_CYTO01000009.1"/>
</dbReference>
<sequence>MKLLAKLAVSAAFATQVFSTQAVAGTYDTRCTTKSVPYQATVKGGQPEKVIGGAVIGGVIGKVITDNNGGAAAGALIGGAIGHENSRRTVTKYKTVETCQKVYIPARVTDQAELERTLIDLNAGRSVSREMIKDVQYTIGVSHDGKWGPRSRGAAEEYLASLNTVPEPVTSLYSLIVNDVVIVSSQDPSAIEEIQQALAEAGVESQIFVDWENT</sequence>
<name>A0A0P1IS88_9RHOB</name>
<feature type="chain" id="PRO_5006065556" description="17 kDa surface antigen" evidence="1">
    <location>
        <begin position="25"/>
        <end position="214"/>
    </location>
</feature>
<keyword evidence="1" id="KW-0732">Signal</keyword>
<accession>A0A0P1IS88</accession>
<dbReference type="OrthoDB" id="7857807at2"/>
<dbReference type="Proteomes" id="UP000051184">
    <property type="component" value="Unassembled WGS sequence"/>
</dbReference>
<dbReference type="STRING" id="1715691.TA5113_00966"/>
<evidence type="ECO:0008006" key="4">
    <source>
        <dbReference type="Google" id="ProtNLM"/>
    </source>
</evidence>
<evidence type="ECO:0000256" key="1">
    <source>
        <dbReference type="SAM" id="SignalP"/>
    </source>
</evidence>
<feature type="signal peptide" evidence="1">
    <location>
        <begin position="1"/>
        <end position="24"/>
    </location>
</feature>
<keyword evidence="3" id="KW-1185">Reference proteome</keyword>
<organism evidence="2 3">
    <name type="scientific">Cognatishimia activa</name>
    <dbReference type="NCBI Taxonomy" id="1715691"/>
    <lineage>
        <taxon>Bacteria</taxon>
        <taxon>Pseudomonadati</taxon>
        <taxon>Pseudomonadota</taxon>
        <taxon>Alphaproteobacteria</taxon>
        <taxon>Rhodobacterales</taxon>
        <taxon>Paracoccaceae</taxon>
        <taxon>Cognatishimia</taxon>
    </lineage>
</organism>
<protein>
    <recommendedName>
        <fullName evidence="4">17 kDa surface antigen</fullName>
    </recommendedName>
</protein>
<proteinExistence type="predicted"/>
<evidence type="ECO:0000313" key="2">
    <source>
        <dbReference type="EMBL" id="CUK26329.1"/>
    </source>
</evidence>
<dbReference type="AlphaFoldDB" id="A0A0P1IS88"/>
<dbReference type="EMBL" id="CYUE01000020">
    <property type="protein sequence ID" value="CUK26329.1"/>
    <property type="molecule type" value="Genomic_DNA"/>
</dbReference>
<evidence type="ECO:0000313" key="3">
    <source>
        <dbReference type="Proteomes" id="UP000051184"/>
    </source>
</evidence>
<reference evidence="3" key="1">
    <citation type="submission" date="2015-09" db="EMBL/GenBank/DDBJ databases">
        <authorList>
            <person name="Rodrigo-Torres Lidia"/>
            <person name="Arahal R.David."/>
        </authorList>
    </citation>
    <scope>NUCLEOTIDE SEQUENCE [LARGE SCALE GENOMIC DNA]</scope>
    <source>
        <strain evidence="3">CECT 5114</strain>
    </source>
</reference>